<dbReference type="InterPro" id="IPR012677">
    <property type="entry name" value="Nucleotide-bd_a/b_plait_sf"/>
</dbReference>
<reference evidence="6" key="1">
    <citation type="submission" date="2015-11" db="EMBL/GenBank/DDBJ databases">
        <title>De novo transcriptome assembly of four potential Pierce s Disease insect vectors from Arizona vineyards.</title>
        <authorList>
            <person name="Tassone E.E."/>
        </authorList>
    </citation>
    <scope>NUCLEOTIDE SEQUENCE</scope>
</reference>
<protein>
    <recommendedName>
        <fullName evidence="5">RRM domain-containing protein</fullName>
    </recommendedName>
</protein>
<name>A0A1B6EXM7_9HEMI</name>
<evidence type="ECO:0000256" key="1">
    <source>
        <dbReference type="ARBA" id="ARBA00022737"/>
    </source>
</evidence>
<dbReference type="GO" id="GO:0003723">
    <property type="term" value="F:RNA binding"/>
    <property type="evidence" value="ECO:0007669"/>
    <property type="project" value="UniProtKB-UniRule"/>
</dbReference>
<evidence type="ECO:0000259" key="5">
    <source>
        <dbReference type="PROSITE" id="PS50102"/>
    </source>
</evidence>
<dbReference type="PROSITE" id="PS50102">
    <property type="entry name" value="RRM"/>
    <property type="match status" value="1"/>
</dbReference>
<dbReference type="PANTHER" id="PTHR23236:SF119">
    <property type="entry name" value="NUCLEAR RNA-BINDING PROTEIN SART-3"/>
    <property type="match status" value="1"/>
</dbReference>
<proteinExistence type="predicted"/>
<feature type="non-terminal residue" evidence="6">
    <location>
        <position position="147"/>
    </location>
</feature>
<dbReference type="Gene3D" id="3.30.70.330">
    <property type="match status" value="1"/>
</dbReference>
<feature type="domain" description="RRM" evidence="5">
    <location>
        <begin position="91"/>
        <end position="147"/>
    </location>
</feature>
<dbReference type="InterPro" id="IPR000504">
    <property type="entry name" value="RRM_dom"/>
</dbReference>
<evidence type="ECO:0000256" key="4">
    <source>
        <dbReference type="SAM" id="MobiDB-lite"/>
    </source>
</evidence>
<dbReference type="EMBL" id="GECZ01027092">
    <property type="protein sequence ID" value="JAS42677.1"/>
    <property type="molecule type" value="Transcribed_RNA"/>
</dbReference>
<dbReference type="Pfam" id="PF00076">
    <property type="entry name" value="RRM_1"/>
    <property type="match status" value="1"/>
</dbReference>
<keyword evidence="1" id="KW-0677">Repeat</keyword>
<dbReference type="AlphaFoldDB" id="A0A1B6EXM7"/>
<dbReference type="CDD" id="cd00590">
    <property type="entry name" value="RRM_SF"/>
    <property type="match status" value="1"/>
</dbReference>
<dbReference type="SUPFAM" id="SSF54928">
    <property type="entry name" value="RNA-binding domain, RBD"/>
    <property type="match status" value="1"/>
</dbReference>
<feature type="region of interest" description="Disordered" evidence="4">
    <location>
        <begin position="29"/>
        <end position="63"/>
    </location>
</feature>
<accession>A0A1B6EXM7</accession>
<keyword evidence="2 3" id="KW-0694">RNA-binding</keyword>
<gene>
    <name evidence="6" type="ORF">g.44511</name>
</gene>
<dbReference type="PANTHER" id="PTHR23236">
    <property type="entry name" value="EUKARYOTIC TRANSLATION INITIATION FACTOR 4B/4H"/>
    <property type="match status" value="1"/>
</dbReference>
<evidence type="ECO:0000256" key="3">
    <source>
        <dbReference type="PROSITE-ProRule" id="PRU00176"/>
    </source>
</evidence>
<evidence type="ECO:0000256" key="2">
    <source>
        <dbReference type="ARBA" id="ARBA00022884"/>
    </source>
</evidence>
<evidence type="ECO:0000313" key="6">
    <source>
        <dbReference type="EMBL" id="JAS42677.1"/>
    </source>
</evidence>
<sequence length="147" mass="16427">MVNLESGGDKEEKKKSKVKRRPINFNEFVKLTSGPGPLPTIPLRKSRMDNNDSSETDGSKSFLNNIVLPTAPKSSCKVDIDDPRLPNEAPFTIHVSNLPYEIDDEELRNAFENISSMNIPRDDSRKCKGSAYLEFDSKSALVDVLNL</sequence>
<organism evidence="6">
    <name type="scientific">Cuerna arida</name>
    <dbReference type="NCBI Taxonomy" id="1464854"/>
    <lineage>
        <taxon>Eukaryota</taxon>
        <taxon>Metazoa</taxon>
        <taxon>Ecdysozoa</taxon>
        <taxon>Arthropoda</taxon>
        <taxon>Hexapoda</taxon>
        <taxon>Insecta</taxon>
        <taxon>Pterygota</taxon>
        <taxon>Neoptera</taxon>
        <taxon>Paraneoptera</taxon>
        <taxon>Hemiptera</taxon>
        <taxon>Auchenorrhyncha</taxon>
        <taxon>Membracoidea</taxon>
        <taxon>Cicadellidae</taxon>
        <taxon>Cicadellinae</taxon>
        <taxon>Proconiini</taxon>
        <taxon>Cuerna</taxon>
    </lineage>
</organism>
<dbReference type="InterPro" id="IPR035979">
    <property type="entry name" value="RBD_domain_sf"/>
</dbReference>